<organism evidence="4 5">
    <name type="scientific">Carboxylicivirga sediminis</name>
    <dbReference type="NCBI Taxonomy" id="2006564"/>
    <lineage>
        <taxon>Bacteria</taxon>
        <taxon>Pseudomonadati</taxon>
        <taxon>Bacteroidota</taxon>
        <taxon>Bacteroidia</taxon>
        <taxon>Marinilabiliales</taxon>
        <taxon>Marinilabiliaceae</taxon>
        <taxon>Carboxylicivirga</taxon>
    </lineage>
</organism>
<protein>
    <submittedName>
        <fullName evidence="4">Sulfatase-like hydrolase/transferase</fullName>
    </submittedName>
</protein>
<dbReference type="PANTHER" id="PTHR42693:SF53">
    <property type="entry name" value="ENDO-4-O-SULFATASE"/>
    <property type="match status" value="1"/>
</dbReference>
<dbReference type="PROSITE" id="PS51257">
    <property type="entry name" value="PROKAR_LIPOPROTEIN"/>
    <property type="match status" value="1"/>
</dbReference>
<evidence type="ECO:0000259" key="3">
    <source>
        <dbReference type="Pfam" id="PF00884"/>
    </source>
</evidence>
<dbReference type="Gene3D" id="3.30.1120.10">
    <property type="match status" value="1"/>
</dbReference>
<dbReference type="GO" id="GO:0004065">
    <property type="term" value="F:arylsulfatase activity"/>
    <property type="evidence" value="ECO:0007669"/>
    <property type="project" value="TreeGrafter"/>
</dbReference>
<dbReference type="Proteomes" id="UP000679220">
    <property type="component" value="Unassembled WGS sequence"/>
</dbReference>
<dbReference type="AlphaFoldDB" id="A0A941F7A4"/>
<keyword evidence="2 4" id="KW-0378">Hydrolase</keyword>
<comment type="caution">
    <text evidence="4">The sequence shown here is derived from an EMBL/GenBank/DDBJ whole genome shotgun (WGS) entry which is preliminary data.</text>
</comment>
<dbReference type="InterPro" id="IPR000917">
    <property type="entry name" value="Sulfatase_N"/>
</dbReference>
<evidence type="ECO:0000256" key="1">
    <source>
        <dbReference type="ARBA" id="ARBA00008779"/>
    </source>
</evidence>
<accession>A0A941F7A4</accession>
<reference evidence="4" key="2">
    <citation type="submission" date="2021-04" db="EMBL/GenBank/DDBJ databases">
        <authorList>
            <person name="Zhang T."/>
            <person name="Zhang Y."/>
            <person name="Lu D."/>
            <person name="Zuo D."/>
            <person name="Du Z."/>
        </authorList>
    </citation>
    <scope>NUCLEOTIDE SEQUENCE</scope>
    <source>
        <strain evidence="4">JR1</strain>
    </source>
</reference>
<sequence length="470" mass="52668">MIKSILYIVGIGLLSSLLSCKGPVKEATNQPNVIIMLIDDAGYADFGFAGSPDLKTPHIDQLANTGIRFTDAHVTASVCGPSRAGIMVGKYQQRFGFECNPSEEYTGIDLSEQTIADAMKQAGYTTAAFGKWHLGEGPEYRPNQRGFDYFWGFLAGGRSYLPNDKQDREGTSHSIRENDQFTTFDGYLTDRLGEKAAQFIEDHQEQPFFIYWAPNAVHTPMEAAEADLALFEGHPRQTLAAMTWALDRAVGTIVNKLKEANVYENTLIFFLSDNGGAHNNQSSNLPLKGFKGNKYEGGHRVPFLMHWPARYPQGRIYNGLTSSLDMFATSIDVAGLPHNKDIDGVSLLPYLDDADQGEPHEKLFWRKGAMAAMRAGNHKLIRVERLGQRLYNLDTDLGETNDLSETEAWQATQLNGELEAWEGTLMAPLWTEGAVWDTVTWMIHEDYFHNSEPRVKNPEQLKMWKSNQNQ</sequence>
<dbReference type="InterPro" id="IPR017850">
    <property type="entry name" value="Alkaline_phosphatase_core_sf"/>
</dbReference>
<dbReference type="InterPro" id="IPR050738">
    <property type="entry name" value="Sulfatase"/>
</dbReference>
<evidence type="ECO:0000256" key="2">
    <source>
        <dbReference type="ARBA" id="ARBA00022801"/>
    </source>
</evidence>
<gene>
    <name evidence="4" type="ORF">KDU71_21350</name>
</gene>
<proteinExistence type="inferred from homology"/>
<evidence type="ECO:0000313" key="5">
    <source>
        <dbReference type="Proteomes" id="UP000679220"/>
    </source>
</evidence>
<dbReference type="RefSeq" id="WP_212193155.1">
    <property type="nucleotide sequence ID" value="NZ_JAGTAR010000050.1"/>
</dbReference>
<dbReference type="Gene3D" id="3.40.720.10">
    <property type="entry name" value="Alkaline Phosphatase, subunit A"/>
    <property type="match status" value="1"/>
</dbReference>
<dbReference type="SUPFAM" id="SSF53649">
    <property type="entry name" value="Alkaline phosphatase-like"/>
    <property type="match status" value="1"/>
</dbReference>
<dbReference type="Pfam" id="PF00884">
    <property type="entry name" value="Sulfatase"/>
    <property type="match status" value="1"/>
</dbReference>
<dbReference type="EMBL" id="JAGTAR010000050">
    <property type="protein sequence ID" value="MBR8538131.1"/>
    <property type="molecule type" value="Genomic_DNA"/>
</dbReference>
<evidence type="ECO:0000313" key="4">
    <source>
        <dbReference type="EMBL" id="MBR8538131.1"/>
    </source>
</evidence>
<keyword evidence="5" id="KW-1185">Reference proteome</keyword>
<comment type="similarity">
    <text evidence="1">Belongs to the sulfatase family.</text>
</comment>
<feature type="domain" description="Sulfatase N-terminal" evidence="3">
    <location>
        <begin position="31"/>
        <end position="335"/>
    </location>
</feature>
<reference evidence="4" key="1">
    <citation type="journal article" date="2018" name="Int. J. Syst. Evol. Microbiol.">
        <title>Carboxylicivirga sediminis sp. nov., isolated from coastal sediment.</title>
        <authorList>
            <person name="Wang F.Q."/>
            <person name="Ren L.H."/>
            <person name="Zou R.J."/>
            <person name="Sun Y.Z."/>
            <person name="Liu X.J."/>
            <person name="Jiang F."/>
            <person name="Liu L.J."/>
        </authorList>
    </citation>
    <scope>NUCLEOTIDE SEQUENCE</scope>
    <source>
        <strain evidence="4">JR1</strain>
    </source>
</reference>
<name>A0A941F7A4_9BACT</name>
<dbReference type="PANTHER" id="PTHR42693">
    <property type="entry name" value="ARYLSULFATASE FAMILY MEMBER"/>
    <property type="match status" value="1"/>
</dbReference>